<organism evidence="2 3">
    <name type="scientific">Ottowia thiooxydans</name>
    <dbReference type="NCBI Taxonomy" id="219182"/>
    <lineage>
        <taxon>Bacteria</taxon>
        <taxon>Pseudomonadati</taxon>
        <taxon>Pseudomonadota</taxon>
        <taxon>Betaproteobacteria</taxon>
        <taxon>Burkholderiales</taxon>
        <taxon>Comamonadaceae</taxon>
        <taxon>Ottowia</taxon>
    </lineage>
</organism>
<reference evidence="2 3" key="1">
    <citation type="submission" date="2024-06" db="EMBL/GenBank/DDBJ databases">
        <title>Sorghum-associated microbial communities from plants grown in Nebraska, USA.</title>
        <authorList>
            <person name="Schachtman D."/>
        </authorList>
    </citation>
    <scope>NUCLEOTIDE SEQUENCE [LARGE SCALE GENOMIC DNA]</scope>
    <source>
        <strain evidence="2 3">2709</strain>
    </source>
</reference>
<protein>
    <submittedName>
        <fullName evidence="2">Phospholipid/cholesterol/gamma-HCH transport system permease protein</fullName>
    </submittedName>
</protein>
<keyword evidence="3" id="KW-1185">Reference proteome</keyword>
<name>A0ABV2Q2Q4_9BURK</name>
<dbReference type="EMBL" id="JBEPSH010000001">
    <property type="protein sequence ID" value="MET4575296.1"/>
    <property type="molecule type" value="Genomic_DNA"/>
</dbReference>
<evidence type="ECO:0000313" key="2">
    <source>
        <dbReference type="EMBL" id="MET4575296.1"/>
    </source>
</evidence>
<feature type="transmembrane region" description="Helical" evidence="1">
    <location>
        <begin position="250"/>
        <end position="269"/>
    </location>
</feature>
<feature type="transmembrane region" description="Helical" evidence="1">
    <location>
        <begin position="107"/>
        <end position="126"/>
    </location>
</feature>
<comment type="caution">
    <text evidence="2">The sequence shown here is derived from an EMBL/GenBank/DDBJ whole genome shotgun (WGS) entry which is preliminary data.</text>
</comment>
<keyword evidence="1" id="KW-0472">Membrane</keyword>
<sequence length="270" mass="29610">MVAMISGFSLYGWLLDLGRGLLRWFIGWWSVLFVGAKLMVLAFSPSSYKRDSRSLVLREMYYAAGPGLPGFTILMALFNVVVIRILVVTAFSYGLTQYALDAVVRVLVLELVPLAAALYVAVEYTIPGGSELYKRRRNGHFDALRVQGVDPLNQEVLPRVLAGIFAVVLLAVISCSISLVLAYVAVHGFTVAGLSSYNHAVGQIFNPVVSLIFSMKTLLFAISVSLLPVGNALRDLPRRASRTSVELQGLVQMFVLMLIIEIASLIGNYY</sequence>
<accession>A0ABV2Q2Q4</accession>
<dbReference type="InterPro" id="IPR030802">
    <property type="entry name" value="Permease_MalE"/>
</dbReference>
<feature type="transmembrane region" description="Helical" evidence="1">
    <location>
        <begin position="204"/>
        <end position="229"/>
    </location>
</feature>
<proteinExistence type="predicted"/>
<feature type="transmembrane region" description="Helical" evidence="1">
    <location>
        <begin position="20"/>
        <end position="40"/>
    </location>
</feature>
<feature type="transmembrane region" description="Helical" evidence="1">
    <location>
        <begin position="160"/>
        <end position="184"/>
    </location>
</feature>
<dbReference type="Pfam" id="PF02405">
    <property type="entry name" value="MlaE"/>
    <property type="match status" value="1"/>
</dbReference>
<keyword evidence="1" id="KW-1133">Transmembrane helix</keyword>
<dbReference type="RefSeq" id="WP_354440657.1">
    <property type="nucleotide sequence ID" value="NZ_JBEPSH010000001.1"/>
</dbReference>
<evidence type="ECO:0000313" key="3">
    <source>
        <dbReference type="Proteomes" id="UP001549320"/>
    </source>
</evidence>
<feature type="transmembrane region" description="Helical" evidence="1">
    <location>
        <begin position="61"/>
        <end position="87"/>
    </location>
</feature>
<gene>
    <name evidence="2" type="ORF">ABIE13_000393</name>
</gene>
<keyword evidence="1" id="KW-0812">Transmembrane</keyword>
<dbReference type="Proteomes" id="UP001549320">
    <property type="component" value="Unassembled WGS sequence"/>
</dbReference>
<evidence type="ECO:0000256" key="1">
    <source>
        <dbReference type="SAM" id="Phobius"/>
    </source>
</evidence>